<keyword evidence="3" id="KW-0815">Transposition</keyword>
<sequence length="384" mass="44237">MLRAAKFRIYPTAAQEAFLWAQWGAVRKCWNMALFLKKHYYRTRGVSLDLIHEIKPLIARAKKSKKYAWLREYDSMALQESVRNLNKGYRAFFDGRAGFPHYKSRRGPQSSYHCTNVSVGPNYVRVPKMEPIKARIHREVVGKVKSITLEADAAGDYYAAVLWEDGLAEKEPLKEIYEDQVIGIDVGIKDLLTESNGRKEPNPRHLKHARKVLRRRCRQFSRTQKGSRRREKARRRLARAHKRVANARTDNLHKVSSRLVNESQALAAESLRIINMLKNHHLAESIADAAWGELLRMIAYKMKREGKYFILIDTFYPSSKTCSCCGFKLEKLDLATREWTCPHCGAHHDRDGNAAANIRAEGIRILRAEGLPVLRREMSSPNAR</sequence>
<proteinExistence type="inferred from homology"/>
<evidence type="ECO:0000259" key="9">
    <source>
        <dbReference type="Pfam" id="PF07282"/>
    </source>
</evidence>
<feature type="domain" description="Probable transposase IS891/IS1136/IS1341" evidence="8">
    <location>
        <begin position="177"/>
        <end position="279"/>
    </location>
</feature>
<keyword evidence="6" id="KW-0238">DNA-binding</keyword>
<dbReference type="PANTHER" id="PTHR30405:SF25">
    <property type="entry name" value="RNA-GUIDED DNA ENDONUCLEASE INSQ-RELATED"/>
    <property type="match status" value="1"/>
</dbReference>
<evidence type="ECO:0000259" key="10">
    <source>
        <dbReference type="Pfam" id="PF12323"/>
    </source>
</evidence>
<evidence type="ECO:0000256" key="6">
    <source>
        <dbReference type="ARBA" id="ARBA00023125"/>
    </source>
</evidence>
<evidence type="ECO:0000313" key="12">
    <source>
        <dbReference type="Proteomes" id="UP000308889"/>
    </source>
</evidence>
<dbReference type="Pfam" id="PF01385">
    <property type="entry name" value="OrfB_IS605"/>
    <property type="match status" value="1"/>
</dbReference>
<feature type="domain" description="Transposase putative helix-turn-helix" evidence="10">
    <location>
        <begin position="1"/>
        <end position="44"/>
    </location>
</feature>
<feature type="domain" description="Cas12f1-like TNB" evidence="9">
    <location>
        <begin position="291"/>
        <end position="358"/>
    </location>
</feature>
<comment type="similarity">
    <text evidence="2">In the N-terminal section; belongs to the transposase 2 family.</text>
</comment>
<evidence type="ECO:0000256" key="5">
    <source>
        <dbReference type="ARBA" id="ARBA00022833"/>
    </source>
</evidence>
<dbReference type="InterPro" id="IPR010095">
    <property type="entry name" value="Cas12f1-like_TNB"/>
</dbReference>
<organism evidence="11 12">
    <name type="scientific">Sutterella faecalis</name>
    <dbReference type="NCBI Taxonomy" id="2584944"/>
    <lineage>
        <taxon>Bacteria</taxon>
        <taxon>Pseudomonadati</taxon>
        <taxon>Pseudomonadota</taxon>
        <taxon>Betaproteobacteria</taxon>
        <taxon>Burkholderiales</taxon>
        <taxon>Sutterellaceae</taxon>
        <taxon>Sutterella</taxon>
    </lineage>
</organism>
<evidence type="ECO:0000256" key="4">
    <source>
        <dbReference type="ARBA" id="ARBA00022723"/>
    </source>
</evidence>
<dbReference type="InterPro" id="IPR051399">
    <property type="entry name" value="RNA-guided_DNA_endo/Transpos"/>
</dbReference>
<evidence type="ECO:0000256" key="7">
    <source>
        <dbReference type="ARBA" id="ARBA00023172"/>
    </source>
</evidence>
<dbReference type="RefSeq" id="WP_139688187.1">
    <property type="nucleotide sequence ID" value="NZ_CP040882.1"/>
</dbReference>
<dbReference type="InterPro" id="IPR021027">
    <property type="entry name" value="Transposase_put_HTH"/>
</dbReference>
<accession>A0ABX5VF28</accession>
<keyword evidence="12" id="KW-1185">Reference proteome</keyword>
<evidence type="ECO:0000259" key="8">
    <source>
        <dbReference type="Pfam" id="PF01385"/>
    </source>
</evidence>
<protein>
    <submittedName>
        <fullName evidence="11">IS200/IS605 family element transposase accessory protein TnpB</fullName>
    </submittedName>
</protein>
<evidence type="ECO:0000256" key="2">
    <source>
        <dbReference type="ARBA" id="ARBA00011044"/>
    </source>
</evidence>
<evidence type="ECO:0000313" key="11">
    <source>
        <dbReference type="EMBL" id="QDA54746.1"/>
    </source>
</evidence>
<dbReference type="Pfam" id="PF07282">
    <property type="entry name" value="Cas12f1-like_TNB"/>
    <property type="match status" value="1"/>
</dbReference>
<dbReference type="Pfam" id="PF12323">
    <property type="entry name" value="HTH_OrfB_IS605"/>
    <property type="match status" value="1"/>
</dbReference>
<dbReference type="PANTHER" id="PTHR30405">
    <property type="entry name" value="TRANSPOSASE"/>
    <property type="match status" value="1"/>
</dbReference>
<dbReference type="EMBL" id="CP040882">
    <property type="protein sequence ID" value="QDA54746.1"/>
    <property type="molecule type" value="Genomic_DNA"/>
</dbReference>
<keyword evidence="5" id="KW-0862">Zinc</keyword>
<dbReference type="NCBIfam" id="NF040570">
    <property type="entry name" value="guided_TnpB"/>
    <property type="match status" value="1"/>
</dbReference>
<keyword evidence="7" id="KW-0233">DNA recombination</keyword>
<evidence type="ECO:0000256" key="1">
    <source>
        <dbReference type="ARBA" id="ARBA00008761"/>
    </source>
</evidence>
<evidence type="ECO:0000256" key="3">
    <source>
        <dbReference type="ARBA" id="ARBA00022578"/>
    </source>
</evidence>
<name>A0ABX5VF28_9BURK</name>
<reference evidence="12" key="1">
    <citation type="submission" date="2019-06" db="EMBL/GenBank/DDBJ databases">
        <authorList>
            <person name="Oh B.S."/>
        </authorList>
    </citation>
    <scope>NUCLEOTIDE SEQUENCE [LARGE SCALE GENOMIC DNA]</scope>
    <source>
        <strain evidence="12">KGMB03119</strain>
    </source>
</reference>
<dbReference type="InterPro" id="IPR001959">
    <property type="entry name" value="Transposase"/>
</dbReference>
<gene>
    <name evidence="11" type="ORF">FG381_07210</name>
</gene>
<comment type="similarity">
    <text evidence="1">In the C-terminal section; belongs to the transposase 35 family.</text>
</comment>
<keyword evidence="4" id="KW-0479">Metal-binding</keyword>
<dbReference type="Proteomes" id="UP000308889">
    <property type="component" value="Chromosome"/>
</dbReference>